<reference evidence="2 3" key="2">
    <citation type="submission" date="2023-12" db="EMBL/GenBank/DDBJ databases">
        <title>Description of an unclassified Opitutus bacterium of Verrucomicrobiota.</title>
        <authorList>
            <person name="Zhang D.-F."/>
        </authorList>
    </citation>
    <scope>NUCLEOTIDE SEQUENCE [LARGE SCALE GENOMIC DNA]</scope>
    <source>
        <strain evidence="2 3">WL0086</strain>
    </source>
</reference>
<evidence type="ECO:0000256" key="1">
    <source>
        <dbReference type="SAM" id="Phobius"/>
    </source>
</evidence>
<dbReference type="EMBL" id="CP139781">
    <property type="protein sequence ID" value="WRQ89876.1"/>
    <property type="molecule type" value="Genomic_DNA"/>
</dbReference>
<accession>A0ABZ1CDW3</accession>
<evidence type="ECO:0000313" key="3">
    <source>
        <dbReference type="Proteomes" id="UP000738431"/>
    </source>
</evidence>
<sequence length="187" mass="19624">MKTTFLYGLGMAIAGAVLNLGLFFGGYHDSVDKLTTSQIIGGVGGGIITIVGLILAIRARRAETPADEAFGYGRALGAGTLTSLWGALFGNVFNVLYMTVINPNMQEIVVESQMAAMEAQGAGADQMEAAEGMIRMMTNPALQFVFGLIGAFLFSFVISLIIAAFIRREATEDFADDGMGAPPPLGS</sequence>
<dbReference type="InterPro" id="IPR025250">
    <property type="entry name" value="DUF4199"/>
</dbReference>
<proteinExistence type="predicted"/>
<feature type="transmembrane region" description="Helical" evidence="1">
    <location>
        <begin position="5"/>
        <end position="27"/>
    </location>
</feature>
<keyword evidence="1" id="KW-1133">Transmembrane helix</keyword>
<keyword evidence="1" id="KW-0812">Transmembrane</keyword>
<evidence type="ECO:0000313" key="2">
    <source>
        <dbReference type="EMBL" id="WRQ89876.1"/>
    </source>
</evidence>
<keyword evidence="1" id="KW-0472">Membrane</keyword>
<organism evidence="2 3">
    <name type="scientific">Actomonas aquatica</name>
    <dbReference type="NCBI Taxonomy" id="2866162"/>
    <lineage>
        <taxon>Bacteria</taxon>
        <taxon>Pseudomonadati</taxon>
        <taxon>Verrucomicrobiota</taxon>
        <taxon>Opitutia</taxon>
        <taxon>Opitutales</taxon>
        <taxon>Opitutaceae</taxon>
        <taxon>Actomonas</taxon>
    </lineage>
</organism>
<feature type="transmembrane region" description="Helical" evidence="1">
    <location>
        <begin position="69"/>
        <end position="88"/>
    </location>
</feature>
<name>A0ABZ1CDW3_9BACT</name>
<dbReference type="RefSeq" id="WP_221032333.1">
    <property type="nucleotide sequence ID" value="NZ_CP139781.1"/>
</dbReference>
<reference evidence="2 3" key="1">
    <citation type="submission" date="2021-08" db="EMBL/GenBank/DDBJ databases">
        <authorList>
            <person name="Zhang D."/>
            <person name="Zhang A."/>
            <person name="Wang L."/>
        </authorList>
    </citation>
    <scope>NUCLEOTIDE SEQUENCE [LARGE SCALE GENOMIC DNA]</scope>
    <source>
        <strain evidence="2 3">WL0086</strain>
    </source>
</reference>
<feature type="transmembrane region" description="Helical" evidence="1">
    <location>
        <begin position="39"/>
        <end position="57"/>
    </location>
</feature>
<protein>
    <submittedName>
        <fullName evidence="2">DUF4199 domain-containing protein</fullName>
    </submittedName>
</protein>
<keyword evidence="3" id="KW-1185">Reference proteome</keyword>
<feature type="transmembrane region" description="Helical" evidence="1">
    <location>
        <begin position="141"/>
        <end position="166"/>
    </location>
</feature>
<gene>
    <name evidence="2" type="ORF">K1X11_010705</name>
</gene>
<dbReference type="Proteomes" id="UP000738431">
    <property type="component" value="Chromosome"/>
</dbReference>
<dbReference type="Pfam" id="PF13858">
    <property type="entry name" value="DUF4199"/>
    <property type="match status" value="1"/>
</dbReference>